<gene>
    <name evidence="1" type="ORF">M9H77_35076</name>
</gene>
<evidence type="ECO:0000313" key="1">
    <source>
        <dbReference type="EMBL" id="KAI5649071.1"/>
    </source>
</evidence>
<reference evidence="2" key="1">
    <citation type="journal article" date="2023" name="Nat. Plants">
        <title>Single-cell RNA sequencing provides a high-resolution roadmap for understanding the multicellular compartmentation of specialized metabolism.</title>
        <authorList>
            <person name="Sun S."/>
            <person name="Shen X."/>
            <person name="Li Y."/>
            <person name="Li Y."/>
            <person name="Wang S."/>
            <person name="Li R."/>
            <person name="Zhang H."/>
            <person name="Shen G."/>
            <person name="Guo B."/>
            <person name="Wei J."/>
            <person name="Xu J."/>
            <person name="St-Pierre B."/>
            <person name="Chen S."/>
            <person name="Sun C."/>
        </authorList>
    </citation>
    <scope>NUCLEOTIDE SEQUENCE [LARGE SCALE GENOMIC DNA]</scope>
</reference>
<accession>A0ACB9ZMZ2</accession>
<dbReference type="EMBL" id="CM044708">
    <property type="protein sequence ID" value="KAI5649071.1"/>
    <property type="molecule type" value="Genomic_DNA"/>
</dbReference>
<keyword evidence="2" id="KW-1185">Reference proteome</keyword>
<evidence type="ECO:0000313" key="2">
    <source>
        <dbReference type="Proteomes" id="UP001060085"/>
    </source>
</evidence>
<comment type="caution">
    <text evidence="1">The sequence shown here is derived from an EMBL/GenBank/DDBJ whole genome shotgun (WGS) entry which is preliminary data.</text>
</comment>
<dbReference type="Proteomes" id="UP001060085">
    <property type="component" value="Linkage Group LG08"/>
</dbReference>
<sequence>MVKKDPSIVPERYIIRSGEVVQRCVDTNTNPFSSDIPLIDFSLPLEGQEDELKKLDEACKEWGFFQVVNHGIEKGVLQKMKETAKLFLDLPLEEENKYAMSQNDIQGYGHAFVVSEDQKLDWQDTLGLILFPVKFRKYEYWPTTPEDLYFCVILRDILEKYSSEIRRIGKELIGSISLNMGLDSNTLLGLHNELNQTIRLNYYPPCAKPDQVLGFSPHSDVSTITILFQDEDITGLDLRHNGQWVPVKPIPNALVVNVVTNQKRARMSFATFFYPADDVEIDPLGTMLNCPKGSGLRLYRKVIFGEYLREFMKSKLQGKAHTEKAKLPLEV</sequence>
<organism evidence="1 2">
    <name type="scientific">Catharanthus roseus</name>
    <name type="common">Madagascar periwinkle</name>
    <name type="synonym">Vinca rosea</name>
    <dbReference type="NCBI Taxonomy" id="4058"/>
    <lineage>
        <taxon>Eukaryota</taxon>
        <taxon>Viridiplantae</taxon>
        <taxon>Streptophyta</taxon>
        <taxon>Embryophyta</taxon>
        <taxon>Tracheophyta</taxon>
        <taxon>Spermatophyta</taxon>
        <taxon>Magnoliopsida</taxon>
        <taxon>eudicotyledons</taxon>
        <taxon>Gunneridae</taxon>
        <taxon>Pentapetalae</taxon>
        <taxon>asterids</taxon>
        <taxon>lamiids</taxon>
        <taxon>Gentianales</taxon>
        <taxon>Apocynaceae</taxon>
        <taxon>Rauvolfioideae</taxon>
        <taxon>Vinceae</taxon>
        <taxon>Catharanthinae</taxon>
        <taxon>Catharanthus</taxon>
    </lineage>
</organism>
<protein>
    <submittedName>
        <fullName evidence="1">Uncharacterized protein</fullName>
    </submittedName>
</protein>
<proteinExistence type="predicted"/>
<name>A0ACB9ZMZ2_CATRO</name>